<dbReference type="AlphaFoldDB" id="A0A165G639"/>
<name>A0A165G639_9APHY</name>
<organism evidence="1 2">
    <name type="scientific">Laetiporus sulphureus 93-53</name>
    <dbReference type="NCBI Taxonomy" id="1314785"/>
    <lineage>
        <taxon>Eukaryota</taxon>
        <taxon>Fungi</taxon>
        <taxon>Dikarya</taxon>
        <taxon>Basidiomycota</taxon>
        <taxon>Agaricomycotina</taxon>
        <taxon>Agaricomycetes</taxon>
        <taxon>Polyporales</taxon>
        <taxon>Laetiporus</taxon>
    </lineage>
</organism>
<dbReference type="EMBL" id="KV427610">
    <property type="protein sequence ID" value="KZT09876.1"/>
    <property type="molecule type" value="Genomic_DNA"/>
</dbReference>
<reference evidence="1 2" key="1">
    <citation type="journal article" date="2016" name="Mol. Biol. Evol.">
        <title>Comparative Genomics of Early-Diverging Mushroom-Forming Fungi Provides Insights into the Origins of Lignocellulose Decay Capabilities.</title>
        <authorList>
            <person name="Nagy L.G."/>
            <person name="Riley R."/>
            <person name="Tritt A."/>
            <person name="Adam C."/>
            <person name="Daum C."/>
            <person name="Floudas D."/>
            <person name="Sun H."/>
            <person name="Yadav J.S."/>
            <person name="Pangilinan J."/>
            <person name="Larsson K.H."/>
            <person name="Matsuura K."/>
            <person name="Barry K."/>
            <person name="Labutti K."/>
            <person name="Kuo R."/>
            <person name="Ohm R.A."/>
            <person name="Bhattacharya S.S."/>
            <person name="Shirouzu T."/>
            <person name="Yoshinaga Y."/>
            <person name="Martin F.M."/>
            <person name="Grigoriev I.V."/>
            <person name="Hibbett D.S."/>
        </authorList>
    </citation>
    <scope>NUCLEOTIDE SEQUENCE [LARGE SCALE GENOMIC DNA]</scope>
    <source>
        <strain evidence="1 2">93-53</strain>
    </source>
</reference>
<dbReference type="GeneID" id="63829151"/>
<gene>
    <name evidence="1" type="ORF">LAESUDRAFT_756101</name>
</gene>
<evidence type="ECO:0000313" key="2">
    <source>
        <dbReference type="Proteomes" id="UP000076871"/>
    </source>
</evidence>
<dbReference type="InParanoid" id="A0A165G639"/>
<evidence type="ECO:0000313" key="1">
    <source>
        <dbReference type="EMBL" id="KZT09876.1"/>
    </source>
</evidence>
<protein>
    <submittedName>
        <fullName evidence="1">Uncharacterized protein</fullName>
    </submittedName>
</protein>
<keyword evidence="2" id="KW-1185">Reference proteome</keyword>
<dbReference type="RefSeq" id="XP_040767616.1">
    <property type="nucleotide sequence ID" value="XM_040912123.1"/>
</dbReference>
<dbReference type="Proteomes" id="UP000076871">
    <property type="component" value="Unassembled WGS sequence"/>
</dbReference>
<sequence length="97" mass="10411">MSVHPVPDIALYDFERAPPLGVHGADADAGFANREGGFTICVWANTGPTDGGHLRPPEEAASAACTQKAILAQPSTAEEEEGSRLDYYVTRRIRVRS</sequence>
<proteinExistence type="predicted"/>
<accession>A0A165G639</accession>